<proteinExistence type="predicted"/>
<feature type="compositionally biased region" description="Basic and acidic residues" evidence="1">
    <location>
        <begin position="331"/>
        <end position="347"/>
    </location>
</feature>
<evidence type="ECO:0000313" key="3">
    <source>
        <dbReference type="Proteomes" id="UP000606008"/>
    </source>
</evidence>
<dbReference type="SUPFAM" id="SSF52540">
    <property type="entry name" value="P-loop containing nucleoside triphosphate hydrolases"/>
    <property type="match status" value="1"/>
</dbReference>
<dbReference type="RefSeq" id="WP_166691873.1">
    <property type="nucleotide sequence ID" value="NZ_WAEL01000003.1"/>
</dbReference>
<accession>A0ABX0QHD8</accession>
<dbReference type="EMBL" id="WAEL01000003">
    <property type="protein sequence ID" value="NID10635.1"/>
    <property type="molecule type" value="Genomic_DNA"/>
</dbReference>
<gene>
    <name evidence="2" type="ORF">F7231_10685</name>
</gene>
<sequence length="427" mass="48294">MNKLPFHSPDLFYHQPQGRGYWHRSLLPSMTEIRDPNHSLTLDGIGKHIAEVAQQSRQPVHGTSEKTKRDATPAAISQIVATLKVEPTEQLIEPPKVLSIESADRVGTIGTAGNFSLIIGAAKSRKSFMTAALIASYLNPRHPVLNCIQANPIPNQQAVLYFDTEQSRHHVLRSVKRMCMLSDIERPQGLHSYALRSLDTTKRLEAIEYLIEHTPNVGLVVIDGIRDLVFDINSAEEATNISTRLLRWTEQRNIHLLTVLHTNKGNLEARGHLGSELINKSETVMRVIKDQHDKSISIVTPEQCRDMDFEPFAFTINEQGLPKAVDAPVSDNDHSRRNQKRDSEKLTRDEEEVILRRAFEKDTYLGYAELKTNVIEAAQYFGKKLAQSKHGAEMVISRRTKDILRKEKVGGKGYPKYFLQLDKGYPI</sequence>
<feature type="region of interest" description="Disordered" evidence="1">
    <location>
        <begin position="323"/>
        <end position="347"/>
    </location>
</feature>
<dbReference type="Pfam" id="PF13481">
    <property type="entry name" value="AAA_25"/>
    <property type="match status" value="1"/>
</dbReference>
<evidence type="ECO:0000256" key="1">
    <source>
        <dbReference type="SAM" id="MobiDB-lite"/>
    </source>
</evidence>
<reference evidence="3" key="2">
    <citation type="submission" date="2023-07" db="EMBL/GenBank/DDBJ databases">
        <authorList>
            <person name="Jung D.-H."/>
        </authorList>
    </citation>
    <scope>NUCLEOTIDE SEQUENCE [LARGE SCALE GENOMIC DNA]</scope>
    <source>
        <strain evidence="3">JA-25</strain>
    </source>
</reference>
<comment type="caution">
    <text evidence="2">The sequence shown here is derived from an EMBL/GenBank/DDBJ whole genome shotgun (WGS) entry which is preliminary data.</text>
</comment>
<keyword evidence="3" id="KW-1185">Reference proteome</keyword>
<reference evidence="3" key="1">
    <citation type="submission" date="2019-09" db="EMBL/GenBank/DDBJ databases">
        <authorList>
            <person name="Jung D.-H."/>
        </authorList>
    </citation>
    <scope>NUCLEOTIDE SEQUENCE [LARGE SCALE GENOMIC DNA]</scope>
    <source>
        <strain evidence="3">JA-25</strain>
    </source>
</reference>
<name>A0ABX0QHD8_9BACT</name>
<dbReference type="InterPro" id="IPR027417">
    <property type="entry name" value="P-loop_NTPase"/>
</dbReference>
<evidence type="ECO:0000313" key="2">
    <source>
        <dbReference type="EMBL" id="NID10635.1"/>
    </source>
</evidence>
<organism evidence="2 3">
    <name type="scientific">Fibrivirga algicola</name>
    <dbReference type="NCBI Taxonomy" id="2950420"/>
    <lineage>
        <taxon>Bacteria</taxon>
        <taxon>Pseudomonadati</taxon>
        <taxon>Bacteroidota</taxon>
        <taxon>Cytophagia</taxon>
        <taxon>Cytophagales</taxon>
        <taxon>Spirosomataceae</taxon>
        <taxon>Fibrivirga</taxon>
    </lineage>
</organism>
<dbReference type="Gene3D" id="3.40.50.300">
    <property type="entry name" value="P-loop containing nucleotide triphosphate hydrolases"/>
    <property type="match status" value="1"/>
</dbReference>
<protein>
    <submittedName>
        <fullName evidence="2">AAA family ATPase</fullName>
    </submittedName>
</protein>
<dbReference type="Proteomes" id="UP000606008">
    <property type="component" value="Unassembled WGS sequence"/>
</dbReference>